<dbReference type="InterPro" id="IPR008972">
    <property type="entry name" value="Cupredoxin"/>
</dbReference>
<dbReference type="EMBL" id="JAULSN010000005">
    <property type="protein sequence ID" value="KAK3371756.1"/>
    <property type="molecule type" value="Genomic_DNA"/>
</dbReference>
<reference evidence="2" key="2">
    <citation type="submission" date="2023-06" db="EMBL/GenBank/DDBJ databases">
        <authorList>
            <consortium name="Lawrence Berkeley National Laboratory"/>
            <person name="Haridas S."/>
            <person name="Hensen N."/>
            <person name="Bonometti L."/>
            <person name="Westerberg I."/>
            <person name="Brannstrom I.O."/>
            <person name="Guillou S."/>
            <person name="Cros-Aarteil S."/>
            <person name="Calhoun S."/>
            <person name="Kuo A."/>
            <person name="Mondo S."/>
            <person name="Pangilinan J."/>
            <person name="Riley R."/>
            <person name="Labutti K."/>
            <person name="Andreopoulos B."/>
            <person name="Lipzen A."/>
            <person name="Chen C."/>
            <person name="Yanf M."/>
            <person name="Daum C."/>
            <person name="Ng V."/>
            <person name="Clum A."/>
            <person name="Steindorff A."/>
            <person name="Ohm R."/>
            <person name="Martin F."/>
            <person name="Silar P."/>
            <person name="Natvig D."/>
            <person name="Lalanne C."/>
            <person name="Gautier V."/>
            <person name="Ament-Velasquez S.L."/>
            <person name="Kruys A."/>
            <person name="Hutchinson M.I."/>
            <person name="Powell A.J."/>
            <person name="Barry K."/>
            <person name="Miller A.N."/>
            <person name="Grigoriev I.V."/>
            <person name="Debuchy R."/>
            <person name="Gladieux P."/>
            <person name="Thoren M.H."/>
            <person name="Johannesson H."/>
        </authorList>
    </citation>
    <scope>NUCLEOTIDE SEQUENCE</scope>
    <source>
        <strain evidence="2">CBS 958.72</strain>
    </source>
</reference>
<dbReference type="PANTHER" id="PTHR34883:SF4">
    <property type="entry name" value="CUPREDOXIN"/>
    <property type="match status" value="1"/>
</dbReference>
<dbReference type="SUPFAM" id="SSF49503">
    <property type="entry name" value="Cupredoxins"/>
    <property type="match status" value="1"/>
</dbReference>
<feature type="compositionally biased region" description="Low complexity" evidence="1">
    <location>
        <begin position="104"/>
        <end position="141"/>
    </location>
</feature>
<comment type="caution">
    <text evidence="2">The sequence shown here is derived from an EMBL/GenBank/DDBJ whole genome shotgun (WGS) entry which is preliminary data.</text>
</comment>
<reference evidence="2" key="1">
    <citation type="journal article" date="2023" name="Mol. Phylogenet. Evol.">
        <title>Genome-scale phylogeny and comparative genomics of the fungal order Sordariales.</title>
        <authorList>
            <person name="Hensen N."/>
            <person name="Bonometti L."/>
            <person name="Westerberg I."/>
            <person name="Brannstrom I.O."/>
            <person name="Guillou S."/>
            <person name="Cros-Aarteil S."/>
            <person name="Calhoun S."/>
            <person name="Haridas S."/>
            <person name="Kuo A."/>
            <person name="Mondo S."/>
            <person name="Pangilinan J."/>
            <person name="Riley R."/>
            <person name="LaButti K."/>
            <person name="Andreopoulos B."/>
            <person name="Lipzen A."/>
            <person name="Chen C."/>
            <person name="Yan M."/>
            <person name="Daum C."/>
            <person name="Ng V."/>
            <person name="Clum A."/>
            <person name="Steindorff A."/>
            <person name="Ohm R.A."/>
            <person name="Martin F."/>
            <person name="Silar P."/>
            <person name="Natvig D.O."/>
            <person name="Lalanne C."/>
            <person name="Gautier V."/>
            <person name="Ament-Velasquez S.L."/>
            <person name="Kruys A."/>
            <person name="Hutchinson M.I."/>
            <person name="Powell A.J."/>
            <person name="Barry K."/>
            <person name="Miller A.N."/>
            <person name="Grigoriev I.V."/>
            <person name="Debuchy R."/>
            <person name="Gladieux P."/>
            <person name="Hiltunen Thoren M."/>
            <person name="Johannesson H."/>
        </authorList>
    </citation>
    <scope>NUCLEOTIDE SEQUENCE</scope>
    <source>
        <strain evidence="2">CBS 958.72</strain>
    </source>
</reference>
<dbReference type="Gene3D" id="2.60.40.420">
    <property type="entry name" value="Cupredoxins - blue copper proteins"/>
    <property type="match status" value="1"/>
</dbReference>
<organism evidence="2 3">
    <name type="scientific">Lasiosphaeria ovina</name>
    <dbReference type="NCBI Taxonomy" id="92902"/>
    <lineage>
        <taxon>Eukaryota</taxon>
        <taxon>Fungi</taxon>
        <taxon>Dikarya</taxon>
        <taxon>Ascomycota</taxon>
        <taxon>Pezizomycotina</taxon>
        <taxon>Sordariomycetes</taxon>
        <taxon>Sordariomycetidae</taxon>
        <taxon>Sordariales</taxon>
        <taxon>Lasiosphaeriaceae</taxon>
        <taxon>Lasiosphaeria</taxon>
    </lineage>
</organism>
<accession>A0AAE0N5S8</accession>
<gene>
    <name evidence="2" type="ORF">B0T24DRAFT_530815</name>
</gene>
<dbReference type="Proteomes" id="UP001287356">
    <property type="component" value="Unassembled WGS sequence"/>
</dbReference>
<dbReference type="InterPro" id="IPR052953">
    <property type="entry name" value="Ser-rich/MCO-related"/>
</dbReference>
<dbReference type="PANTHER" id="PTHR34883">
    <property type="entry name" value="SERINE-RICH PROTEIN, PUTATIVE-RELATED-RELATED"/>
    <property type="match status" value="1"/>
</dbReference>
<evidence type="ECO:0000313" key="2">
    <source>
        <dbReference type="EMBL" id="KAK3371756.1"/>
    </source>
</evidence>
<proteinExistence type="predicted"/>
<protein>
    <submittedName>
        <fullName evidence="2">Cupredoxin</fullName>
    </submittedName>
</protein>
<name>A0AAE0N5S8_9PEZI</name>
<keyword evidence="3" id="KW-1185">Reference proteome</keyword>
<evidence type="ECO:0000313" key="3">
    <source>
        <dbReference type="Proteomes" id="UP001287356"/>
    </source>
</evidence>
<feature type="region of interest" description="Disordered" evidence="1">
    <location>
        <begin position="104"/>
        <end position="155"/>
    </location>
</feature>
<evidence type="ECO:0000256" key="1">
    <source>
        <dbReference type="SAM" id="MobiDB-lite"/>
    </source>
</evidence>
<dbReference type="AlphaFoldDB" id="A0AAE0N5S8"/>
<dbReference type="CDD" id="cd00920">
    <property type="entry name" value="Cupredoxin"/>
    <property type="match status" value="1"/>
</dbReference>
<sequence length="362" mass="35068">MKYTAALALGMVPAALGKSVHKVYPVRRDGGELEARNNGGASVTINGQAGVAASSSQIEELTRQLGLNKGSGIEINFLWVNLGGGAATTVLNAASTVTVTQTVGGAAEGTPPPAVATGGAEAGSATPPAAASGASSAVAGGQTHDVTVGGPQGLSYNPPEIKAAVGDTVRFTFLSQNHTATQSAFDKPCEPLAGGMDSGFQANANNTVNPPPQVAMQIMVSTPLWFYCRQNGHCGKGMAFSINPTAAKTQAMFQAMAIAQAGKGSGSAITGGAAAPAAAPPAAAPPADAGAAQNVTNTVGGGAAAAAPTSVVGGTASNSGIVTGAGTLASDGSCLCAVSCAFQMFPAAQAQGVDAFGGVPGQ</sequence>